<dbReference type="Proteomes" id="UP000765509">
    <property type="component" value="Unassembled WGS sequence"/>
</dbReference>
<evidence type="ECO:0000313" key="2">
    <source>
        <dbReference type="Proteomes" id="UP000765509"/>
    </source>
</evidence>
<gene>
    <name evidence="1" type="ORF">O181_127678</name>
</gene>
<protein>
    <submittedName>
        <fullName evidence="1">Uncharacterized protein</fullName>
    </submittedName>
</protein>
<comment type="caution">
    <text evidence="1">The sequence shown here is derived from an EMBL/GenBank/DDBJ whole genome shotgun (WGS) entry which is preliminary data.</text>
</comment>
<dbReference type="EMBL" id="AVOT02128772">
    <property type="protein sequence ID" value="MBW0587963.1"/>
    <property type="molecule type" value="Genomic_DNA"/>
</dbReference>
<accession>A0A9Q3KUU8</accession>
<dbReference type="AlphaFoldDB" id="A0A9Q3KUU8"/>
<keyword evidence="2" id="KW-1185">Reference proteome</keyword>
<proteinExistence type="predicted"/>
<sequence>VVWASSTFFHYTDPARKRKHDTSGLPKIHMPIFTPVQAPDSSQANPYACAGSLKC</sequence>
<evidence type="ECO:0000313" key="1">
    <source>
        <dbReference type="EMBL" id="MBW0587963.1"/>
    </source>
</evidence>
<reference evidence="1" key="1">
    <citation type="submission" date="2021-03" db="EMBL/GenBank/DDBJ databases">
        <title>Draft genome sequence of rust myrtle Austropuccinia psidii MF-1, a brazilian biotype.</title>
        <authorList>
            <person name="Quecine M.C."/>
            <person name="Pachon D.M.R."/>
            <person name="Bonatelli M.L."/>
            <person name="Correr F.H."/>
            <person name="Franceschini L.M."/>
            <person name="Leite T.F."/>
            <person name="Margarido G.R.A."/>
            <person name="Almeida C.A."/>
            <person name="Ferrarezi J.A."/>
            <person name="Labate C.A."/>
        </authorList>
    </citation>
    <scope>NUCLEOTIDE SEQUENCE</scope>
    <source>
        <strain evidence="1">MF-1</strain>
    </source>
</reference>
<name>A0A9Q3KUU8_9BASI</name>
<organism evidence="1 2">
    <name type="scientific">Austropuccinia psidii MF-1</name>
    <dbReference type="NCBI Taxonomy" id="1389203"/>
    <lineage>
        <taxon>Eukaryota</taxon>
        <taxon>Fungi</taxon>
        <taxon>Dikarya</taxon>
        <taxon>Basidiomycota</taxon>
        <taxon>Pucciniomycotina</taxon>
        <taxon>Pucciniomycetes</taxon>
        <taxon>Pucciniales</taxon>
        <taxon>Sphaerophragmiaceae</taxon>
        <taxon>Austropuccinia</taxon>
    </lineage>
</organism>
<feature type="non-terminal residue" evidence="1">
    <location>
        <position position="1"/>
    </location>
</feature>